<dbReference type="GO" id="GO:0000976">
    <property type="term" value="F:transcription cis-regulatory region binding"/>
    <property type="evidence" value="ECO:0007669"/>
    <property type="project" value="TreeGrafter"/>
</dbReference>
<keyword evidence="3" id="KW-0804">Transcription</keyword>
<dbReference type="PROSITE" id="PS50977">
    <property type="entry name" value="HTH_TETR_2"/>
    <property type="match status" value="1"/>
</dbReference>
<dbReference type="InterPro" id="IPR001647">
    <property type="entry name" value="HTH_TetR"/>
</dbReference>
<keyword evidence="2 4" id="KW-0238">DNA-binding</keyword>
<dbReference type="Gene3D" id="1.10.10.60">
    <property type="entry name" value="Homeodomain-like"/>
    <property type="match status" value="1"/>
</dbReference>
<evidence type="ECO:0000256" key="4">
    <source>
        <dbReference type="PROSITE-ProRule" id="PRU00335"/>
    </source>
</evidence>
<dbReference type="Proteomes" id="UP000307380">
    <property type="component" value="Unassembled WGS sequence"/>
</dbReference>
<evidence type="ECO:0000256" key="3">
    <source>
        <dbReference type="ARBA" id="ARBA00023163"/>
    </source>
</evidence>
<keyword evidence="1" id="KW-0805">Transcription regulation</keyword>
<dbReference type="EMBL" id="SSSN01000013">
    <property type="protein sequence ID" value="THG30630.1"/>
    <property type="molecule type" value="Genomic_DNA"/>
</dbReference>
<evidence type="ECO:0000313" key="7">
    <source>
        <dbReference type="EMBL" id="THG30630.1"/>
    </source>
</evidence>
<dbReference type="SUPFAM" id="SSF46689">
    <property type="entry name" value="Homeodomain-like"/>
    <property type="match status" value="1"/>
</dbReference>
<dbReference type="InterPro" id="IPR009057">
    <property type="entry name" value="Homeodomain-like_sf"/>
</dbReference>
<accession>A0A4S4FMF5</accession>
<dbReference type="RefSeq" id="WP_136425327.1">
    <property type="nucleotide sequence ID" value="NZ_SSSN01000013.1"/>
</dbReference>
<feature type="domain" description="HTH tetR-type" evidence="5">
    <location>
        <begin position="13"/>
        <end position="73"/>
    </location>
</feature>
<comment type="caution">
    <text evidence="6">The sequence shown here is derived from an EMBL/GenBank/DDBJ whole genome shotgun (WGS) entry which is preliminary data.</text>
</comment>
<dbReference type="PRINTS" id="PR00455">
    <property type="entry name" value="HTHTETR"/>
</dbReference>
<dbReference type="Pfam" id="PF00440">
    <property type="entry name" value="TetR_N"/>
    <property type="match status" value="1"/>
</dbReference>
<dbReference type="OrthoDB" id="3635456at2"/>
<dbReference type="PANTHER" id="PTHR30055:SF234">
    <property type="entry name" value="HTH-TYPE TRANSCRIPTIONAL REGULATOR BETI"/>
    <property type="match status" value="1"/>
</dbReference>
<reference evidence="6 8" key="1">
    <citation type="submission" date="2019-04" db="EMBL/GenBank/DDBJ databases">
        <authorList>
            <person name="Jiang L."/>
        </authorList>
    </citation>
    <scope>NUCLEOTIDE SEQUENCE [LARGE SCALE GENOMIC DNA]</scope>
    <source>
        <strain evidence="6 8">YIM 131861</strain>
    </source>
</reference>
<organism evidence="6 8">
    <name type="scientific">Orlajensenia flava</name>
    <dbReference type="NCBI Taxonomy" id="2565934"/>
    <lineage>
        <taxon>Bacteria</taxon>
        <taxon>Bacillati</taxon>
        <taxon>Actinomycetota</taxon>
        <taxon>Actinomycetes</taxon>
        <taxon>Micrococcales</taxon>
        <taxon>Microbacteriaceae</taxon>
        <taxon>Orlajensenia</taxon>
    </lineage>
</organism>
<dbReference type="EMBL" id="SSSN01000014">
    <property type="protein sequence ID" value="THG30446.1"/>
    <property type="molecule type" value="Genomic_DNA"/>
</dbReference>
<dbReference type="GO" id="GO:0003700">
    <property type="term" value="F:DNA-binding transcription factor activity"/>
    <property type="evidence" value="ECO:0007669"/>
    <property type="project" value="TreeGrafter"/>
</dbReference>
<sequence>MSEEVGRRERKKAATRASILDAALTLFFERGFDGASVREIADLADVTPKTVFAHFPRKEALVFSDEDDRHETLLRAVTARASGTSISDALAAHYLAELAAMQTDPQRRVLALMHDTPSLVEYAEKMWLLHEGALADAIAQELGLSEPTIQVRFFAHFALQIQLHASRAQRPEVTIRAGFELLEPGWDSYCSTLRDPAK</sequence>
<keyword evidence="8" id="KW-1185">Reference proteome</keyword>
<protein>
    <submittedName>
        <fullName evidence="6">TetR family transcriptional regulator</fullName>
    </submittedName>
</protein>
<evidence type="ECO:0000259" key="5">
    <source>
        <dbReference type="PROSITE" id="PS50977"/>
    </source>
</evidence>
<evidence type="ECO:0000313" key="8">
    <source>
        <dbReference type="Proteomes" id="UP000307380"/>
    </source>
</evidence>
<dbReference type="PANTHER" id="PTHR30055">
    <property type="entry name" value="HTH-TYPE TRANSCRIPTIONAL REGULATOR RUTR"/>
    <property type="match status" value="1"/>
</dbReference>
<gene>
    <name evidence="7" type="ORF">E6C70_14765</name>
    <name evidence="6" type="ORF">E6C70_15045</name>
</gene>
<dbReference type="Gene3D" id="1.10.357.10">
    <property type="entry name" value="Tetracycline Repressor, domain 2"/>
    <property type="match status" value="1"/>
</dbReference>
<name>A0A4S4FMF5_9MICO</name>
<evidence type="ECO:0000313" key="6">
    <source>
        <dbReference type="EMBL" id="THG30446.1"/>
    </source>
</evidence>
<dbReference type="InterPro" id="IPR050109">
    <property type="entry name" value="HTH-type_TetR-like_transc_reg"/>
</dbReference>
<dbReference type="AlphaFoldDB" id="A0A4S4FMF5"/>
<feature type="DNA-binding region" description="H-T-H motif" evidence="4">
    <location>
        <begin position="36"/>
        <end position="55"/>
    </location>
</feature>
<proteinExistence type="predicted"/>
<evidence type="ECO:0000256" key="1">
    <source>
        <dbReference type="ARBA" id="ARBA00023015"/>
    </source>
</evidence>
<evidence type="ECO:0000256" key="2">
    <source>
        <dbReference type="ARBA" id="ARBA00023125"/>
    </source>
</evidence>